<evidence type="ECO:0000256" key="14">
    <source>
        <dbReference type="ARBA" id="ARBA00048586"/>
    </source>
</evidence>
<dbReference type="PIRSF" id="PIRSF000847">
    <property type="entry name" value="Phos_ph_gly_syn"/>
    <property type="match status" value="1"/>
</dbReference>
<dbReference type="RefSeq" id="WP_083731887.1">
    <property type="nucleotide sequence ID" value="NZ_CP017641.1"/>
</dbReference>
<dbReference type="NCBIfam" id="TIGR00560">
    <property type="entry name" value="pgsA"/>
    <property type="match status" value="1"/>
</dbReference>
<evidence type="ECO:0000256" key="8">
    <source>
        <dbReference type="ARBA" id="ARBA00022692"/>
    </source>
</evidence>
<dbReference type="PANTHER" id="PTHR14269">
    <property type="entry name" value="CDP-DIACYLGLYCEROL--GLYCEROL-3-PHOSPHATE 3-PHOSPHATIDYLTRANSFERASE-RELATED"/>
    <property type="match status" value="1"/>
</dbReference>
<evidence type="ECO:0000256" key="7">
    <source>
        <dbReference type="ARBA" id="ARBA00022679"/>
    </source>
</evidence>
<keyword evidence="6" id="KW-0444">Lipid biosynthesis</keyword>
<organism evidence="18 19">
    <name type="scientific">Fuerstiella marisgermanici</name>
    <dbReference type="NCBI Taxonomy" id="1891926"/>
    <lineage>
        <taxon>Bacteria</taxon>
        <taxon>Pseudomonadati</taxon>
        <taxon>Planctomycetota</taxon>
        <taxon>Planctomycetia</taxon>
        <taxon>Planctomycetales</taxon>
        <taxon>Planctomycetaceae</taxon>
        <taxon>Fuerstiella</taxon>
    </lineage>
</organism>
<keyword evidence="13" id="KW-1208">Phospholipid metabolism</keyword>
<name>A0A1P8WD26_9PLAN</name>
<dbReference type="InterPro" id="IPR000462">
    <property type="entry name" value="CDP-OH_P_trans"/>
</dbReference>
<keyword evidence="19" id="KW-1185">Reference proteome</keyword>
<keyword evidence="7 16" id="KW-0808">Transferase</keyword>
<evidence type="ECO:0000256" key="17">
    <source>
        <dbReference type="SAM" id="Phobius"/>
    </source>
</evidence>
<dbReference type="PANTHER" id="PTHR14269:SF62">
    <property type="entry name" value="CDP-DIACYLGLYCEROL--GLYCEROL-3-PHOSPHATE 3-PHOSPHATIDYLTRANSFERASE 1, CHLOROPLASTIC"/>
    <property type="match status" value="1"/>
</dbReference>
<dbReference type="InterPro" id="IPR050324">
    <property type="entry name" value="CDP-alcohol_PTase-I"/>
</dbReference>
<keyword evidence="11 17" id="KW-0472">Membrane</keyword>
<evidence type="ECO:0000256" key="13">
    <source>
        <dbReference type="ARBA" id="ARBA00023264"/>
    </source>
</evidence>
<dbReference type="EMBL" id="CP017641">
    <property type="protein sequence ID" value="APZ91976.1"/>
    <property type="molecule type" value="Genomic_DNA"/>
</dbReference>
<dbReference type="STRING" id="1891926.Fuma_01577"/>
<reference evidence="18 19" key="1">
    <citation type="journal article" date="2016" name="Front. Microbiol.">
        <title>Fuerstia marisgermanicae gen. nov., sp. nov., an Unusual Member of the Phylum Planctomycetes from the German Wadden Sea.</title>
        <authorList>
            <person name="Kohn T."/>
            <person name="Heuer A."/>
            <person name="Jogler M."/>
            <person name="Vollmers J."/>
            <person name="Boedeker C."/>
            <person name="Bunk B."/>
            <person name="Rast P."/>
            <person name="Borchert D."/>
            <person name="Glockner I."/>
            <person name="Freese H.M."/>
            <person name="Klenk H.P."/>
            <person name="Overmann J."/>
            <person name="Kaster A.K."/>
            <person name="Rohde M."/>
            <person name="Wiegand S."/>
            <person name="Jogler C."/>
        </authorList>
    </citation>
    <scope>NUCLEOTIDE SEQUENCE [LARGE SCALE GENOMIC DNA]</scope>
    <source>
        <strain evidence="18 19">NH11</strain>
    </source>
</reference>
<evidence type="ECO:0000256" key="5">
    <source>
        <dbReference type="ARBA" id="ARBA00014944"/>
    </source>
</evidence>
<comment type="similarity">
    <text evidence="3 16">Belongs to the CDP-alcohol phosphatidyltransferase class-I family.</text>
</comment>
<proteinExistence type="inferred from homology"/>
<keyword evidence="12" id="KW-0594">Phospholipid biosynthesis</keyword>
<dbReference type="KEGG" id="fmr:Fuma_01577"/>
<feature type="transmembrane region" description="Helical" evidence="17">
    <location>
        <begin position="86"/>
        <end position="106"/>
    </location>
</feature>
<gene>
    <name evidence="18" type="primary">pgsA</name>
    <name evidence="18" type="ORF">Fuma_01577</name>
</gene>
<dbReference type="InterPro" id="IPR043130">
    <property type="entry name" value="CDP-OH_PTrfase_TM_dom"/>
</dbReference>
<evidence type="ECO:0000313" key="18">
    <source>
        <dbReference type="EMBL" id="APZ91976.1"/>
    </source>
</evidence>
<keyword evidence="8 17" id="KW-0812">Transmembrane</keyword>
<dbReference type="InterPro" id="IPR048254">
    <property type="entry name" value="CDP_ALCOHOL_P_TRANSF_CS"/>
</dbReference>
<dbReference type="AlphaFoldDB" id="A0A1P8WD26"/>
<comment type="subcellular location">
    <subcellularLocation>
        <location evidence="1">Membrane</location>
        <topology evidence="1">Multi-pass membrane protein</topology>
    </subcellularLocation>
</comment>
<keyword evidence="9 17" id="KW-1133">Transmembrane helix</keyword>
<dbReference type="EC" id="2.7.8.5" evidence="4 15"/>
<dbReference type="GO" id="GO:0008444">
    <property type="term" value="F:CDP-diacylglycerol-glycerol-3-phosphate 3-phosphatidyltransferase activity"/>
    <property type="evidence" value="ECO:0007669"/>
    <property type="project" value="UniProtKB-UniRule"/>
</dbReference>
<dbReference type="PROSITE" id="PS00379">
    <property type="entry name" value="CDP_ALCOHOL_P_TRANSF"/>
    <property type="match status" value="1"/>
</dbReference>
<sequence>MTESEQPNAASRPPATLGRESLNLPNLITVSRLVLSIVLFALIDIGGYWVASAALFVFAAATDWLDGYLARKYGQVTTLGRILDPFVDKIIVGGTFLFLLAKNGAMHDGHTIESGVNAWMVIAVIGREMFVSSLRGFLEQQGKDFSASFTGKAKMMLQCVAVTASLLSLNPDLHWPWLAPARDVLLWSAVIVTIWSGLVYVDRAVRLLRQD</sequence>
<evidence type="ECO:0000256" key="2">
    <source>
        <dbReference type="ARBA" id="ARBA00005042"/>
    </source>
</evidence>
<dbReference type="InterPro" id="IPR004570">
    <property type="entry name" value="Phosphatidylglycerol_P_synth"/>
</dbReference>
<accession>A0A1P8WD26</accession>
<protein>
    <recommendedName>
        <fullName evidence="5 15">CDP-diacylglycerol--glycerol-3-phosphate 3-phosphatidyltransferase</fullName>
        <ecNumber evidence="4 15">2.7.8.5</ecNumber>
    </recommendedName>
</protein>
<keyword evidence="10" id="KW-0443">Lipid metabolism</keyword>
<dbReference type="GO" id="GO:0046474">
    <property type="term" value="P:glycerophospholipid biosynthetic process"/>
    <property type="evidence" value="ECO:0007669"/>
    <property type="project" value="TreeGrafter"/>
</dbReference>
<evidence type="ECO:0000256" key="10">
    <source>
        <dbReference type="ARBA" id="ARBA00023098"/>
    </source>
</evidence>
<dbReference type="OrthoDB" id="9796672at2"/>
<evidence type="ECO:0000256" key="1">
    <source>
        <dbReference type="ARBA" id="ARBA00004141"/>
    </source>
</evidence>
<comment type="pathway">
    <text evidence="2">Phospholipid metabolism; phosphatidylglycerol biosynthesis; phosphatidylglycerol from CDP-diacylglycerol: step 1/2.</text>
</comment>
<dbReference type="Gene3D" id="1.20.120.1760">
    <property type="match status" value="1"/>
</dbReference>
<evidence type="ECO:0000256" key="3">
    <source>
        <dbReference type="ARBA" id="ARBA00010441"/>
    </source>
</evidence>
<feature type="transmembrane region" description="Helical" evidence="17">
    <location>
        <begin position="184"/>
        <end position="201"/>
    </location>
</feature>
<evidence type="ECO:0000256" key="11">
    <source>
        <dbReference type="ARBA" id="ARBA00023136"/>
    </source>
</evidence>
<feature type="transmembrane region" description="Helical" evidence="17">
    <location>
        <begin position="48"/>
        <end position="65"/>
    </location>
</feature>
<evidence type="ECO:0000256" key="16">
    <source>
        <dbReference type="RuleBase" id="RU003750"/>
    </source>
</evidence>
<evidence type="ECO:0000256" key="15">
    <source>
        <dbReference type="NCBIfam" id="TIGR00560"/>
    </source>
</evidence>
<dbReference type="Proteomes" id="UP000187735">
    <property type="component" value="Chromosome"/>
</dbReference>
<evidence type="ECO:0000256" key="9">
    <source>
        <dbReference type="ARBA" id="ARBA00022989"/>
    </source>
</evidence>
<evidence type="ECO:0000256" key="4">
    <source>
        <dbReference type="ARBA" id="ARBA00013170"/>
    </source>
</evidence>
<evidence type="ECO:0000313" key="19">
    <source>
        <dbReference type="Proteomes" id="UP000187735"/>
    </source>
</evidence>
<comment type="catalytic activity">
    <reaction evidence="14">
        <text>a CDP-1,2-diacyl-sn-glycerol + sn-glycerol 3-phosphate = a 1,2-diacyl-sn-glycero-3-phospho-(1'-sn-glycero-3'-phosphate) + CMP + H(+)</text>
        <dbReference type="Rhea" id="RHEA:12593"/>
        <dbReference type="ChEBI" id="CHEBI:15378"/>
        <dbReference type="ChEBI" id="CHEBI:57597"/>
        <dbReference type="ChEBI" id="CHEBI:58332"/>
        <dbReference type="ChEBI" id="CHEBI:60110"/>
        <dbReference type="ChEBI" id="CHEBI:60377"/>
        <dbReference type="EC" id="2.7.8.5"/>
    </reaction>
</comment>
<evidence type="ECO:0000256" key="6">
    <source>
        <dbReference type="ARBA" id="ARBA00022516"/>
    </source>
</evidence>
<dbReference type="GO" id="GO:0016020">
    <property type="term" value="C:membrane"/>
    <property type="evidence" value="ECO:0007669"/>
    <property type="project" value="UniProtKB-SubCell"/>
</dbReference>
<evidence type="ECO:0000256" key="12">
    <source>
        <dbReference type="ARBA" id="ARBA00023209"/>
    </source>
</evidence>
<dbReference type="Pfam" id="PF01066">
    <property type="entry name" value="CDP-OH_P_transf"/>
    <property type="match status" value="1"/>
</dbReference>